<feature type="transmembrane region" description="Helical" evidence="6">
    <location>
        <begin position="259"/>
        <end position="286"/>
    </location>
</feature>
<feature type="transmembrane region" description="Helical" evidence="6">
    <location>
        <begin position="222"/>
        <end position="239"/>
    </location>
</feature>
<keyword evidence="2" id="KW-0813">Transport</keyword>
<evidence type="ECO:0000256" key="6">
    <source>
        <dbReference type="SAM" id="Phobius"/>
    </source>
</evidence>
<dbReference type="SUPFAM" id="SSF103473">
    <property type="entry name" value="MFS general substrate transporter"/>
    <property type="match status" value="1"/>
</dbReference>
<dbReference type="OrthoDB" id="2403626at2"/>
<evidence type="ECO:0000256" key="1">
    <source>
        <dbReference type="ARBA" id="ARBA00004651"/>
    </source>
</evidence>
<keyword evidence="5 6" id="KW-0472">Membrane</keyword>
<gene>
    <name evidence="8" type="ORF">FZC80_07210</name>
</gene>
<name>A0A5D4U0T3_9BACI</name>
<organism evidence="8 9">
    <name type="scientific">Rossellomorea aquimaris</name>
    <dbReference type="NCBI Taxonomy" id="189382"/>
    <lineage>
        <taxon>Bacteria</taxon>
        <taxon>Bacillati</taxon>
        <taxon>Bacillota</taxon>
        <taxon>Bacilli</taxon>
        <taxon>Bacillales</taxon>
        <taxon>Bacillaceae</taxon>
        <taxon>Rossellomorea</taxon>
    </lineage>
</organism>
<evidence type="ECO:0000256" key="3">
    <source>
        <dbReference type="ARBA" id="ARBA00022692"/>
    </source>
</evidence>
<accession>A0A5D4U0T3</accession>
<comment type="caution">
    <text evidence="8">The sequence shown here is derived from an EMBL/GenBank/DDBJ whole genome shotgun (WGS) entry which is preliminary data.</text>
</comment>
<feature type="transmembrane region" description="Helical" evidence="6">
    <location>
        <begin position="167"/>
        <end position="188"/>
    </location>
</feature>
<feature type="transmembrane region" description="Helical" evidence="6">
    <location>
        <begin position="323"/>
        <end position="341"/>
    </location>
</feature>
<dbReference type="Proteomes" id="UP000325054">
    <property type="component" value="Unassembled WGS sequence"/>
</dbReference>
<comment type="subcellular location">
    <subcellularLocation>
        <location evidence="1">Cell membrane</location>
        <topology evidence="1">Multi-pass membrane protein</topology>
    </subcellularLocation>
</comment>
<dbReference type="PROSITE" id="PS50850">
    <property type="entry name" value="MFS"/>
    <property type="match status" value="1"/>
</dbReference>
<evidence type="ECO:0000256" key="5">
    <source>
        <dbReference type="ARBA" id="ARBA00023136"/>
    </source>
</evidence>
<evidence type="ECO:0000259" key="7">
    <source>
        <dbReference type="PROSITE" id="PS50850"/>
    </source>
</evidence>
<feature type="transmembrane region" description="Helical" evidence="6">
    <location>
        <begin position="347"/>
        <end position="368"/>
    </location>
</feature>
<feature type="transmembrane region" description="Helical" evidence="6">
    <location>
        <begin position="200"/>
        <end position="216"/>
    </location>
</feature>
<feature type="transmembrane region" description="Helical" evidence="6">
    <location>
        <begin position="12"/>
        <end position="31"/>
    </location>
</feature>
<feature type="transmembrane region" description="Helical" evidence="6">
    <location>
        <begin position="292"/>
        <end position="311"/>
    </location>
</feature>
<dbReference type="GO" id="GO:0022857">
    <property type="term" value="F:transmembrane transporter activity"/>
    <property type="evidence" value="ECO:0007669"/>
    <property type="project" value="InterPro"/>
</dbReference>
<protein>
    <submittedName>
        <fullName evidence="8">MFS transporter</fullName>
    </submittedName>
</protein>
<proteinExistence type="predicted"/>
<keyword evidence="3 6" id="KW-0812">Transmembrane</keyword>
<feature type="transmembrane region" description="Helical" evidence="6">
    <location>
        <begin position="389"/>
        <end position="408"/>
    </location>
</feature>
<dbReference type="Gene3D" id="1.20.1250.20">
    <property type="entry name" value="MFS general substrate transporter like domains"/>
    <property type="match status" value="1"/>
</dbReference>
<dbReference type="GO" id="GO:0005886">
    <property type="term" value="C:plasma membrane"/>
    <property type="evidence" value="ECO:0007669"/>
    <property type="project" value="UniProtKB-SubCell"/>
</dbReference>
<evidence type="ECO:0000256" key="2">
    <source>
        <dbReference type="ARBA" id="ARBA00022448"/>
    </source>
</evidence>
<dbReference type="InterPro" id="IPR011701">
    <property type="entry name" value="MFS"/>
</dbReference>
<dbReference type="PRINTS" id="PR01036">
    <property type="entry name" value="TCRTETB"/>
</dbReference>
<dbReference type="InterPro" id="IPR020846">
    <property type="entry name" value="MFS_dom"/>
</dbReference>
<dbReference type="AlphaFoldDB" id="A0A5D4U0T3"/>
<feature type="domain" description="Major facilitator superfamily (MFS) profile" evidence="7">
    <location>
        <begin position="15"/>
        <end position="444"/>
    </location>
</feature>
<reference evidence="8 9" key="1">
    <citation type="submission" date="2019-08" db="EMBL/GenBank/DDBJ databases">
        <title>Bacillus genomes from the desert of Cuatro Cienegas, Coahuila.</title>
        <authorList>
            <person name="Olmedo-Alvarez G."/>
        </authorList>
    </citation>
    <scope>NUCLEOTIDE SEQUENCE [LARGE SCALE GENOMIC DNA]</scope>
    <source>
        <strain evidence="8 9">CH451a_14T</strain>
    </source>
</reference>
<evidence type="ECO:0000256" key="4">
    <source>
        <dbReference type="ARBA" id="ARBA00022989"/>
    </source>
</evidence>
<dbReference type="EMBL" id="VTEW01000005">
    <property type="protein sequence ID" value="TYS80886.1"/>
    <property type="molecule type" value="Genomic_DNA"/>
</dbReference>
<feature type="transmembrane region" description="Helical" evidence="6">
    <location>
        <begin position="51"/>
        <end position="69"/>
    </location>
</feature>
<dbReference type="InterPro" id="IPR036259">
    <property type="entry name" value="MFS_trans_sf"/>
</dbReference>
<keyword evidence="4 6" id="KW-1133">Transmembrane helix</keyword>
<evidence type="ECO:0000313" key="8">
    <source>
        <dbReference type="EMBL" id="TYS80886.1"/>
    </source>
</evidence>
<feature type="transmembrane region" description="Helical" evidence="6">
    <location>
        <begin position="139"/>
        <end position="161"/>
    </location>
</feature>
<dbReference type="Pfam" id="PF07690">
    <property type="entry name" value="MFS_1"/>
    <property type="match status" value="1"/>
</dbReference>
<dbReference type="PANTHER" id="PTHR42718">
    <property type="entry name" value="MAJOR FACILITATOR SUPERFAMILY MULTIDRUG TRANSPORTER MFSC"/>
    <property type="match status" value="1"/>
</dbReference>
<dbReference type="PANTHER" id="PTHR42718:SF9">
    <property type="entry name" value="MAJOR FACILITATOR SUPERFAMILY MULTIDRUG TRANSPORTER MFSC"/>
    <property type="match status" value="1"/>
</dbReference>
<evidence type="ECO:0000313" key="9">
    <source>
        <dbReference type="Proteomes" id="UP000325054"/>
    </source>
</evidence>
<feature type="transmembrane region" description="Helical" evidence="6">
    <location>
        <begin position="420"/>
        <end position="439"/>
    </location>
</feature>
<sequence length="444" mass="48627">MKKPSETENESYFKTVMILSLAIWLVVMNTTMFNVALPNILRDFSITASEGAWVVSGYSIVLAICTITYTRLSDYLPIRRLIAAGILLFGLSSILGFFAESYSLLLLARLMQAAGAAAIPGLSMVFASRFIPISNRGRAMALIASASSLGFGLGPVVGGMITEHLSWNYLFVVTLLVILLVPVLLRILPKEEVQKGRFDVIGAVLTGFSVTAFLLFLSTFNWFFFTGGILMLSLLWLRINKAELPFIQPALVKDKSYRLLLYISFLGFLTHFAILLLMPLMLGGIFSINPSAIGFIIFPGAMFSAVAAIYVGRLIDRYGNYTVLLGAHGLLLISTVIFFFLSPLSEYWIMAGYMFTSFGFSSLSSSSTNETSRILSKEYVGSGIGMKQLTHFVGSASGSVAGAILLEWNGDIFTTGDFQRAYLALIAAMAVSLILLFVYKRQVH</sequence>
<dbReference type="RefSeq" id="WP_148991295.1">
    <property type="nucleotide sequence ID" value="NZ_VTEW01000005.1"/>
</dbReference>
<feature type="transmembrane region" description="Helical" evidence="6">
    <location>
        <begin position="81"/>
        <end position="99"/>
    </location>
</feature>
<dbReference type="Gene3D" id="1.20.1720.10">
    <property type="entry name" value="Multidrug resistance protein D"/>
    <property type="match status" value="1"/>
</dbReference>